<dbReference type="PRINTS" id="PR00344">
    <property type="entry name" value="BCTRLSENSOR"/>
</dbReference>
<evidence type="ECO:0000256" key="1">
    <source>
        <dbReference type="ARBA" id="ARBA00000085"/>
    </source>
</evidence>
<name>A0A4Q7N1G2_9BACT</name>
<organism evidence="11 12">
    <name type="scientific">Pseudobacter ginsenosidimutans</name>
    <dbReference type="NCBI Taxonomy" id="661488"/>
    <lineage>
        <taxon>Bacteria</taxon>
        <taxon>Pseudomonadati</taxon>
        <taxon>Bacteroidota</taxon>
        <taxon>Chitinophagia</taxon>
        <taxon>Chitinophagales</taxon>
        <taxon>Chitinophagaceae</taxon>
        <taxon>Pseudobacter</taxon>
    </lineage>
</organism>
<dbReference type="InterPro" id="IPR018062">
    <property type="entry name" value="HTH_AraC-typ_CS"/>
</dbReference>
<dbReference type="InterPro" id="IPR001789">
    <property type="entry name" value="Sig_transdc_resp-reg_receiver"/>
</dbReference>
<keyword evidence="11" id="KW-0418">Kinase</keyword>
<dbReference type="FunFam" id="2.60.40.10:FF:000791">
    <property type="entry name" value="Two-component system sensor histidine kinase/response regulator"/>
    <property type="match status" value="1"/>
</dbReference>
<evidence type="ECO:0000256" key="3">
    <source>
        <dbReference type="ARBA" id="ARBA00022553"/>
    </source>
</evidence>
<dbReference type="SUPFAM" id="SSF63829">
    <property type="entry name" value="Calcium-dependent phosphotriesterase"/>
    <property type="match status" value="3"/>
</dbReference>
<feature type="domain" description="Histidine kinase" evidence="9">
    <location>
        <begin position="852"/>
        <end position="1084"/>
    </location>
</feature>
<dbReference type="PANTHER" id="PTHR43547:SF2">
    <property type="entry name" value="HYBRID SIGNAL TRANSDUCTION HISTIDINE KINASE C"/>
    <property type="match status" value="1"/>
</dbReference>
<dbReference type="GO" id="GO:0000155">
    <property type="term" value="F:phosphorelay sensor kinase activity"/>
    <property type="evidence" value="ECO:0007669"/>
    <property type="project" value="InterPro"/>
</dbReference>
<feature type="domain" description="HTH araC/xylS-type" evidence="8">
    <location>
        <begin position="1299"/>
        <end position="1398"/>
    </location>
</feature>
<keyword evidence="6" id="KW-0804">Transcription</keyword>
<dbReference type="InterPro" id="IPR004358">
    <property type="entry name" value="Sig_transdc_His_kin-like_C"/>
</dbReference>
<comment type="catalytic activity">
    <reaction evidence="1">
        <text>ATP + protein L-histidine = ADP + protein N-phospho-L-histidine.</text>
        <dbReference type="EC" id="2.7.13.3"/>
    </reaction>
</comment>
<feature type="modified residue" description="4-aspartylphosphate" evidence="7">
    <location>
        <position position="1200"/>
    </location>
</feature>
<dbReference type="CDD" id="cd00082">
    <property type="entry name" value="HisKA"/>
    <property type="match status" value="1"/>
</dbReference>
<dbReference type="PROSITE" id="PS01124">
    <property type="entry name" value="HTH_ARAC_FAMILY_2"/>
    <property type="match status" value="1"/>
</dbReference>
<evidence type="ECO:0000259" key="9">
    <source>
        <dbReference type="PROSITE" id="PS50109"/>
    </source>
</evidence>
<dbReference type="Gene3D" id="2.130.10.10">
    <property type="entry name" value="YVTN repeat-like/Quinoprotein amine dehydrogenase"/>
    <property type="match status" value="2"/>
</dbReference>
<evidence type="ECO:0000256" key="4">
    <source>
        <dbReference type="ARBA" id="ARBA00023015"/>
    </source>
</evidence>
<evidence type="ECO:0000256" key="5">
    <source>
        <dbReference type="ARBA" id="ARBA00023125"/>
    </source>
</evidence>
<keyword evidence="11" id="KW-0808">Transferase</keyword>
<dbReference type="SUPFAM" id="SSF55874">
    <property type="entry name" value="ATPase domain of HSP90 chaperone/DNA topoisomerase II/histidine kinase"/>
    <property type="match status" value="1"/>
</dbReference>
<evidence type="ECO:0000313" key="11">
    <source>
        <dbReference type="EMBL" id="RZS75457.1"/>
    </source>
</evidence>
<evidence type="ECO:0000256" key="6">
    <source>
        <dbReference type="ARBA" id="ARBA00023163"/>
    </source>
</evidence>
<dbReference type="GO" id="GO:0043565">
    <property type="term" value="F:sequence-specific DNA binding"/>
    <property type="evidence" value="ECO:0007669"/>
    <property type="project" value="InterPro"/>
</dbReference>
<feature type="domain" description="Response regulatory" evidence="10">
    <location>
        <begin position="1152"/>
        <end position="1267"/>
    </location>
</feature>
<dbReference type="SMART" id="SM00388">
    <property type="entry name" value="HisKA"/>
    <property type="match status" value="1"/>
</dbReference>
<dbReference type="CDD" id="cd00146">
    <property type="entry name" value="PKD"/>
    <property type="match status" value="1"/>
</dbReference>
<dbReference type="InterPro" id="IPR015943">
    <property type="entry name" value="WD40/YVTN_repeat-like_dom_sf"/>
</dbReference>
<keyword evidence="4" id="KW-0805">Transcription regulation</keyword>
<dbReference type="CDD" id="cd00075">
    <property type="entry name" value="HATPase"/>
    <property type="match status" value="1"/>
</dbReference>
<keyword evidence="3 7" id="KW-0597">Phosphoprotein</keyword>
<comment type="caution">
    <text evidence="11">The sequence shown here is derived from an EMBL/GenBank/DDBJ whole genome shotgun (WGS) entry which is preliminary data.</text>
</comment>
<dbReference type="OrthoDB" id="1489484at2"/>
<evidence type="ECO:0000259" key="10">
    <source>
        <dbReference type="PROSITE" id="PS50110"/>
    </source>
</evidence>
<dbReference type="Gene3D" id="3.40.50.2300">
    <property type="match status" value="1"/>
</dbReference>
<gene>
    <name evidence="11" type="ORF">EV199_1323</name>
</gene>
<protein>
    <recommendedName>
        <fullName evidence="2">histidine kinase</fullName>
        <ecNumber evidence="2">2.7.13.3</ecNumber>
    </recommendedName>
</protein>
<dbReference type="InterPro" id="IPR018060">
    <property type="entry name" value="HTH_AraC"/>
</dbReference>
<dbReference type="SUPFAM" id="SSF47384">
    <property type="entry name" value="Homodimeric domain of signal transducing histidine kinase"/>
    <property type="match status" value="1"/>
</dbReference>
<dbReference type="InterPro" id="IPR036097">
    <property type="entry name" value="HisK_dim/P_sf"/>
</dbReference>
<dbReference type="RefSeq" id="WP_130539824.1">
    <property type="nucleotide sequence ID" value="NZ_CP042431.1"/>
</dbReference>
<evidence type="ECO:0000259" key="8">
    <source>
        <dbReference type="PROSITE" id="PS01124"/>
    </source>
</evidence>
<dbReference type="InterPro" id="IPR036890">
    <property type="entry name" value="HATPase_C_sf"/>
</dbReference>
<dbReference type="InterPro" id="IPR005467">
    <property type="entry name" value="His_kinase_dom"/>
</dbReference>
<proteinExistence type="predicted"/>
<keyword evidence="5" id="KW-0238">DNA-binding</keyword>
<dbReference type="SUPFAM" id="SSF52172">
    <property type="entry name" value="CheY-like"/>
    <property type="match status" value="1"/>
</dbReference>
<dbReference type="Pfam" id="PF02518">
    <property type="entry name" value="HATPase_c"/>
    <property type="match status" value="1"/>
</dbReference>
<evidence type="ECO:0000256" key="2">
    <source>
        <dbReference type="ARBA" id="ARBA00012438"/>
    </source>
</evidence>
<dbReference type="InterPro" id="IPR011123">
    <property type="entry name" value="Y_Y_Y"/>
</dbReference>
<dbReference type="Pfam" id="PF00512">
    <property type="entry name" value="HisKA"/>
    <property type="match status" value="1"/>
</dbReference>
<dbReference type="InterPro" id="IPR009057">
    <property type="entry name" value="Homeodomain-like_sf"/>
</dbReference>
<evidence type="ECO:0000313" key="12">
    <source>
        <dbReference type="Proteomes" id="UP000293874"/>
    </source>
</evidence>
<dbReference type="SUPFAM" id="SSF46689">
    <property type="entry name" value="Homeodomain-like"/>
    <property type="match status" value="1"/>
</dbReference>
<accession>A0A4Q7N1G2</accession>
<dbReference type="Proteomes" id="UP000293874">
    <property type="component" value="Unassembled WGS sequence"/>
</dbReference>
<evidence type="ECO:0000256" key="7">
    <source>
        <dbReference type="PROSITE-ProRule" id="PRU00169"/>
    </source>
</evidence>
<dbReference type="InterPro" id="IPR013783">
    <property type="entry name" value="Ig-like_fold"/>
</dbReference>
<dbReference type="Pfam" id="PF07495">
    <property type="entry name" value="Y_Y_Y"/>
    <property type="match status" value="1"/>
</dbReference>
<dbReference type="PANTHER" id="PTHR43547">
    <property type="entry name" value="TWO-COMPONENT HISTIDINE KINASE"/>
    <property type="match status" value="1"/>
</dbReference>
<dbReference type="InterPro" id="IPR003661">
    <property type="entry name" value="HisK_dim/P_dom"/>
</dbReference>
<dbReference type="InterPro" id="IPR011006">
    <property type="entry name" value="CheY-like_superfamily"/>
</dbReference>
<dbReference type="EC" id="2.7.13.3" evidence="2"/>
<reference evidence="11 12" key="1">
    <citation type="submission" date="2019-02" db="EMBL/GenBank/DDBJ databases">
        <title>Genomic Encyclopedia of Type Strains, Phase IV (KMG-IV): sequencing the most valuable type-strain genomes for metagenomic binning, comparative biology and taxonomic classification.</title>
        <authorList>
            <person name="Goeker M."/>
        </authorList>
    </citation>
    <scope>NUCLEOTIDE SEQUENCE [LARGE SCALE GENOMIC DNA]</scope>
    <source>
        <strain evidence="11 12">DSM 18116</strain>
    </source>
</reference>
<dbReference type="Gene3D" id="1.10.10.60">
    <property type="entry name" value="Homeodomain-like"/>
    <property type="match status" value="1"/>
</dbReference>
<dbReference type="PROSITE" id="PS50109">
    <property type="entry name" value="HIS_KIN"/>
    <property type="match status" value="1"/>
</dbReference>
<dbReference type="PROSITE" id="PS00041">
    <property type="entry name" value="HTH_ARAC_FAMILY_1"/>
    <property type="match status" value="1"/>
</dbReference>
<dbReference type="Gene3D" id="1.10.287.130">
    <property type="match status" value="1"/>
</dbReference>
<dbReference type="SMART" id="SM00342">
    <property type="entry name" value="HTH_ARAC"/>
    <property type="match status" value="1"/>
</dbReference>
<keyword evidence="12" id="KW-1185">Reference proteome</keyword>
<sequence>MPLDRSSLCRLLCRIILLAVALFFHLPGTTDVFAQKPSISFKHIQNEQGLSNSTIECIFQDSKGFLWFGTRDGLNRYDGYQLTVYRYDPRVPGSISDNYIKSIGEDSNKVLWVGTSNGLNRFNEKDQQFTRFKHDAANPHSLPNNQVNTLFKDRSGKLWAGTAAGGLTFIRTDGSGFDRFPLEQLAPGESVQVIYEDAKGNIWIGTGRHLYQYNPQQDLSSIHPLTIPDESFSIRAIHEDQQGNVWIGTEDDGLFVINLIRKQTTRYRHSETDPYSLGSNQVRCIMSDNQGNVWIGSINGGLQLFNPPANNFWRYQYEEGNPASLSQRTVSALLEDIQGNLWIGTHRGGINLYTPGTEKFRLYRQTLSNNSLSYNDVKAFCEDSQGNIWIGTDGGGLNRLDRNRNQFTHYKYNPYDAGSIGSNEVLHVMEDSEGNLWAGTWGGGLNLFNRSTGRFTRYTHNPAVAGSISSNYVQQIYEDRQHQLWVATYYGGLHLFDRKSKKFTRITQDPEGKTKLIGNNIVSLREDASGNLWIGTDDGGLNCYDPVNHRFSHYFTNDDKLPDLRVIFTDSKHRVWIGQVGLYLFDPARKSFSLFTDKAGLGTEFIKGITEDKNGNFWIATSNGITRFHPDTKEFKKYNTGDGLQGLEFEANAYLQTKSGEMFFGGINGFNSFYPAQIRANNFLPPVYLTELQVFNQTILPEKKGPLQEDVSLAKAITLSYDQTAFSISFAALNYTASENNQYAYKLDGWDKDWNYVGHERKATYTNLDPGKYTFHVKAANNDGIWNEQGASIDIVIHPPFWNTWWFKTILIGLLIYGALAWYRFRQRQQLHRLEEQKKEELHRLQLQLFTNISHEFRTPLSLILGSLELLQKESPRSASSHHYKIIFRNINRLTGLINELMDFRKVESGALELKVMPGNIGLFLRELADEFSELAIQKNIRFDVLIPEGLSTAWFDRQVLEKIVLNLVSNSFKYTSDGGQITLEIMTSLDGFKPSFGNDLLLPGDYKAVDSLYIRVADNGIGISKESIRHLFERYYKISESHLGSGIGLAFVKSLTHLHKGGIKVYSERSEGTEIIIAIPVGEADYAAAEQWEQNHEEAGVRLESIHYKYEQQLPALDRDATTTQQTAVIPPVTHNDQQSPPADSNGQKPVILLVEDSDELRNFLKDNLQQQYTIAEAANGQEALDYLQDSFPDLIISDVMMPVMDGIELCRAVKDNIETSHVPFLILTSRDSLDAQLEGVGSGADFYFAKPISVDLLQLTIRNILDQRQKLKERYAQDQFAEARDMVHSAKDKAFMDQLLSIITEQLTNPDMDVDYICQQAGMSRTKLYQKIKSITGQSIGEFVRSVRLRQAVKIMTEEDVPLTEVTYRVGIQTQSYFTKAFKKEFGKTPSQFLQELKK</sequence>
<dbReference type="SMART" id="SM00448">
    <property type="entry name" value="REC"/>
    <property type="match status" value="1"/>
</dbReference>
<dbReference type="InterPro" id="IPR011110">
    <property type="entry name" value="Reg_prop"/>
</dbReference>
<dbReference type="Gene3D" id="3.30.565.10">
    <property type="entry name" value="Histidine kinase-like ATPase, C-terminal domain"/>
    <property type="match status" value="1"/>
</dbReference>
<dbReference type="Pfam" id="PF00072">
    <property type="entry name" value="Response_reg"/>
    <property type="match status" value="1"/>
</dbReference>
<dbReference type="Pfam" id="PF07494">
    <property type="entry name" value="Reg_prop"/>
    <property type="match status" value="12"/>
</dbReference>
<dbReference type="Gene3D" id="2.60.40.10">
    <property type="entry name" value="Immunoglobulins"/>
    <property type="match status" value="1"/>
</dbReference>
<dbReference type="SMART" id="SM00387">
    <property type="entry name" value="HATPase_c"/>
    <property type="match status" value="1"/>
</dbReference>
<dbReference type="Pfam" id="PF12833">
    <property type="entry name" value="HTH_18"/>
    <property type="match status" value="1"/>
</dbReference>
<dbReference type="PROSITE" id="PS50110">
    <property type="entry name" value="RESPONSE_REGULATORY"/>
    <property type="match status" value="1"/>
</dbReference>
<dbReference type="EMBL" id="SGXA01000001">
    <property type="protein sequence ID" value="RZS75457.1"/>
    <property type="molecule type" value="Genomic_DNA"/>
</dbReference>
<dbReference type="GO" id="GO:0003700">
    <property type="term" value="F:DNA-binding transcription factor activity"/>
    <property type="evidence" value="ECO:0007669"/>
    <property type="project" value="InterPro"/>
</dbReference>
<dbReference type="CDD" id="cd17574">
    <property type="entry name" value="REC_OmpR"/>
    <property type="match status" value="1"/>
</dbReference>
<dbReference type="InterPro" id="IPR003594">
    <property type="entry name" value="HATPase_dom"/>
</dbReference>